<name>A0A2S8F596_9BACT</name>
<dbReference type="Gene3D" id="3.40.640.10">
    <property type="entry name" value="Type I PLP-dependent aspartate aminotransferase-like (Major domain)"/>
    <property type="match status" value="1"/>
</dbReference>
<reference evidence="4 5" key="1">
    <citation type="submission" date="2018-02" db="EMBL/GenBank/DDBJ databases">
        <title>Comparative genomes isolates from brazilian mangrove.</title>
        <authorList>
            <person name="Araujo J.E."/>
            <person name="Taketani R.G."/>
            <person name="Silva M.C.P."/>
            <person name="Loureco M.V."/>
            <person name="Andreote F.D."/>
        </authorList>
    </citation>
    <scope>NUCLEOTIDE SEQUENCE [LARGE SCALE GENOMIC DNA]</scope>
    <source>
        <strain evidence="4 5">HEX-2 MGV</strain>
    </source>
</reference>
<keyword evidence="4" id="KW-0808">Transferase</keyword>
<dbReference type="InterPro" id="IPR015421">
    <property type="entry name" value="PyrdxlP-dep_Trfase_major"/>
</dbReference>
<dbReference type="EMBL" id="PUIA01000057">
    <property type="protein sequence ID" value="PQO27342.1"/>
    <property type="molecule type" value="Genomic_DNA"/>
</dbReference>
<evidence type="ECO:0000256" key="3">
    <source>
        <dbReference type="RuleBase" id="RU003560"/>
    </source>
</evidence>
<dbReference type="InterPro" id="IPR015424">
    <property type="entry name" value="PyrdxlP-dep_Trfase"/>
</dbReference>
<accession>A0A2S8F596</accession>
<dbReference type="InterPro" id="IPR015422">
    <property type="entry name" value="PyrdxlP-dep_Trfase_small"/>
</dbReference>
<protein>
    <submittedName>
        <fullName evidence="4">Aspartate aminotransferase family protein</fullName>
    </submittedName>
</protein>
<dbReference type="PROSITE" id="PS00600">
    <property type="entry name" value="AA_TRANSFER_CLASS_3"/>
    <property type="match status" value="1"/>
</dbReference>
<dbReference type="PANTHER" id="PTHR43713">
    <property type="entry name" value="GLUTAMATE-1-SEMIALDEHYDE 2,1-AMINOMUTASE"/>
    <property type="match status" value="1"/>
</dbReference>
<dbReference type="Pfam" id="PF00202">
    <property type="entry name" value="Aminotran_3"/>
    <property type="match status" value="1"/>
</dbReference>
<dbReference type="AlphaFoldDB" id="A0A2S8F596"/>
<dbReference type="GO" id="GO:0030170">
    <property type="term" value="F:pyridoxal phosphate binding"/>
    <property type="evidence" value="ECO:0007669"/>
    <property type="project" value="InterPro"/>
</dbReference>
<evidence type="ECO:0000313" key="5">
    <source>
        <dbReference type="Proteomes" id="UP000240009"/>
    </source>
</evidence>
<dbReference type="InterPro" id="IPR049704">
    <property type="entry name" value="Aminotrans_3_PPA_site"/>
</dbReference>
<proteinExistence type="inferred from homology"/>
<dbReference type="GO" id="GO:0008483">
    <property type="term" value="F:transaminase activity"/>
    <property type="evidence" value="ECO:0007669"/>
    <property type="project" value="UniProtKB-KW"/>
</dbReference>
<dbReference type="Proteomes" id="UP000240009">
    <property type="component" value="Unassembled WGS sequence"/>
</dbReference>
<comment type="cofactor">
    <cofactor evidence="1">
        <name>pyridoxal 5'-phosphate</name>
        <dbReference type="ChEBI" id="CHEBI:597326"/>
    </cofactor>
</comment>
<dbReference type="PANTHER" id="PTHR43713:SF3">
    <property type="entry name" value="GLUTAMATE-1-SEMIALDEHYDE 2,1-AMINOMUTASE 1, CHLOROPLASTIC-RELATED"/>
    <property type="match status" value="1"/>
</dbReference>
<evidence type="ECO:0000313" key="4">
    <source>
        <dbReference type="EMBL" id="PQO27342.1"/>
    </source>
</evidence>
<organism evidence="4 5">
    <name type="scientific">Blastopirellula marina</name>
    <dbReference type="NCBI Taxonomy" id="124"/>
    <lineage>
        <taxon>Bacteria</taxon>
        <taxon>Pseudomonadati</taxon>
        <taxon>Planctomycetota</taxon>
        <taxon>Planctomycetia</taxon>
        <taxon>Pirellulales</taxon>
        <taxon>Pirellulaceae</taxon>
        <taxon>Blastopirellula</taxon>
    </lineage>
</organism>
<dbReference type="Gene3D" id="3.90.1150.10">
    <property type="entry name" value="Aspartate Aminotransferase, domain 1"/>
    <property type="match status" value="1"/>
</dbReference>
<comment type="similarity">
    <text evidence="3">Belongs to the class-III pyridoxal-phosphate-dependent aminotransferase family.</text>
</comment>
<evidence type="ECO:0000256" key="1">
    <source>
        <dbReference type="ARBA" id="ARBA00001933"/>
    </source>
</evidence>
<gene>
    <name evidence="4" type="ORF">C5Y96_17515</name>
</gene>
<dbReference type="CDD" id="cd00610">
    <property type="entry name" value="OAT_like"/>
    <property type="match status" value="1"/>
</dbReference>
<evidence type="ECO:0000256" key="2">
    <source>
        <dbReference type="ARBA" id="ARBA00022898"/>
    </source>
</evidence>
<sequence length="487" mass="54020">MFPRVLGHHQDRDFVPFHPIETQHDRQHRQRIQGELAMSGTVSKFEATNCSVSSQVLDRAKKSLAGGDSSTMRVLPYHIPLVADRAEGCRLWDVDGNEYIDLNMSYGPLLLGHRPKAVIEAVYRQISEQGSQLGFPTEVTMRVAEKIKKLFPSIELLRFANSGTEACASAVRLAKTFTGRNKLIMFEGHYHGWSEAVFTKYHAPLEDLPETGYGQAIPGTSGMGDSIKDVITVQWNDLDALERALAEHGDEVCAVMMEPISGNAGLLMPKDGYLATAREMAHDCGALLIFDEVITGMRVSPGGAQEHYLVSPDITVMSKAMGGGYPVSAFGASAEMMQCIVKGPLFHGGVFSGNAIVMSAAEAVLDTVLADKEGIYGHLNAVSDQLAKGIKDIYSRLNIPAQINHLGPLMAAMITKEETEGLYNYRDVRRHADFERYIQFQHWMQQRGVYFHPNEFEPMFLSTAHSSRDIDEVLERWEEGARQCLVR</sequence>
<dbReference type="InterPro" id="IPR005814">
    <property type="entry name" value="Aminotrans_3"/>
</dbReference>
<dbReference type="SUPFAM" id="SSF53383">
    <property type="entry name" value="PLP-dependent transferases"/>
    <property type="match status" value="1"/>
</dbReference>
<keyword evidence="4" id="KW-0032">Aminotransferase</keyword>
<keyword evidence="2 3" id="KW-0663">Pyridoxal phosphate</keyword>
<comment type="caution">
    <text evidence="4">The sequence shown here is derived from an EMBL/GenBank/DDBJ whole genome shotgun (WGS) entry which is preliminary data.</text>
</comment>